<feature type="transmembrane region" description="Helical" evidence="1">
    <location>
        <begin position="6"/>
        <end position="26"/>
    </location>
</feature>
<dbReference type="Proteomes" id="UP001207654">
    <property type="component" value="Unassembled WGS sequence"/>
</dbReference>
<dbReference type="RefSeq" id="WP_267541470.1">
    <property type="nucleotide sequence ID" value="NZ_JAPNKA010000001.1"/>
</dbReference>
<keyword evidence="1" id="KW-0472">Membrane</keyword>
<keyword evidence="1" id="KW-1133">Transmembrane helix</keyword>
<reference evidence="2 3" key="1">
    <citation type="submission" date="2022-11" db="EMBL/GenBank/DDBJ databases">
        <title>Minimal conservation of predation-associated metabolite biosynthetic gene clusters underscores biosynthetic potential of Myxococcota including descriptions for ten novel species: Archangium lansinium sp. nov., Myxococcus landrumus sp. nov., Nannocystis bai.</title>
        <authorList>
            <person name="Ahearne A."/>
            <person name="Stevens C."/>
            <person name="Phillips K."/>
        </authorList>
    </citation>
    <scope>NUCLEOTIDE SEQUENCE [LARGE SCALE GENOMIC DNA]</scope>
    <source>
        <strain evidence="2 3">MIWBW</strain>
    </source>
</reference>
<comment type="caution">
    <text evidence="2">The sequence shown here is derived from an EMBL/GenBank/DDBJ whole genome shotgun (WGS) entry which is preliminary data.</text>
</comment>
<evidence type="ECO:0000313" key="3">
    <source>
        <dbReference type="Proteomes" id="UP001207654"/>
    </source>
</evidence>
<evidence type="ECO:0000313" key="2">
    <source>
        <dbReference type="EMBL" id="MCY1082918.1"/>
    </source>
</evidence>
<organism evidence="2 3">
    <name type="scientific">Archangium lansingense</name>
    <dbReference type="NCBI Taxonomy" id="2995310"/>
    <lineage>
        <taxon>Bacteria</taxon>
        <taxon>Pseudomonadati</taxon>
        <taxon>Myxococcota</taxon>
        <taxon>Myxococcia</taxon>
        <taxon>Myxococcales</taxon>
        <taxon>Cystobacterineae</taxon>
        <taxon>Archangiaceae</taxon>
        <taxon>Archangium</taxon>
    </lineage>
</organism>
<protein>
    <submittedName>
        <fullName evidence="2">Uncharacterized protein</fullName>
    </submittedName>
</protein>
<sequence length="44" mass="4965">MWSLEHSWPWIAAAVLVCSACFILLLRTFTSSSERDVLRIGARA</sequence>
<keyword evidence="1" id="KW-0812">Transmembrane</keyword>
<gene>
    <name evidence="2" type="ORF">OV287_51550</name>
</gene>
<keyword evidence="3" id="KW-1185">Reference proteome</keyword>
<evidence type="ECO:0000256" key="1">
    <source>
        <dbReference type="SAM" id="Phobius"/>
    </source>
</evidence>
<proteinExistence type="predicted"/>
<dbReference type="EMBL" id="JAPNKA010000001">
    <property type="protein sequence ID" value="MCY1082918.1"/>
    <property type="molecule type" value="Genomic_DNA"/>
</dbReference>
<accession>A0ABT4AMJ5</accession>
<name>A0ABT4AMJ5_9BACT</name>